<dbReference type="GO" id="GO:0003964">
    <property type="term" value="F:RNA-directed DNA polymerase activity"/>
    <property type="evidence" value="ECO:0007669"/>
    <property type="project" value="UniProtKB-KW"/>
</dbReference>
<dbReference type="Pfam" id="PF21368">
    <property type="entry name" value="AI2M-like_HNH"/>
    <property type="match status" value="1"/>
</dbReference>
<evidence type="ECO:0000259" key="2">
    <source>
        <dbReference type="PROSITE" id="PS50878"/>
    </source>
</evidence>
<keyword evidence="3" id="KW-0548">Nucleotidyltransferase</keyword>
<dbReference type="Pfam" id="PF00078">
    <property type="entry name" value="RVT_1"/>
    <property type="match status" value="1"/>
</dbReference>
<keyword evidence="3" id="KW-0808">Transferase</keyword>
<dbReference type="EMBL" id="CP000676">
    <property type="protein sequence ID" value="ABP64179.1"/>
    <property type="molecule type" value="Genomic_DNA"/>
</dbReference>
<dbReference type="RefSeq" id="WP_011906624.1">
    <property type="nucleotide sequence ID" value="NC_009426.1"/>
</dbReference>
<dbReference type="AlphaFoldDB" id="A4XE18"/>
<dbReference type="GO" id="GO:0006397">
    <property type="term" value="P:mRNA processing"/>
    <property type="evidence" value="ECO:0007669"/>
    <property type="project" value="InterPro"/>
</dbReference>
<proteinExistence type="inferred from homology"/>
<dbReference type="InterPro" id="IPR049030">
    <property type="entry name" value="AI2M-like_HNH"/>
</dbReference>
<keyword evidence="3" id="KW-0695">RNA-directed DNA polymerase</keyword>
<dbReference type="KEGG" id="nar:Saro_3937"/>
<keyword evidence="4" id="KW-1185">Reference proteome</keyword>
<dbReference type="PANTHER" id="PTHR34047">
    <property type="entry name" value="NUCLEAR INTRON MATURASE 1, MITOCHONDRIAL-RELATED"/>
    <property type="match status" value="1"/>
</dbReference>
<dbReference type="InterPro" id="IPR043502">
    <property type="entry name" value="DNA/RNA_pol_sf"/>
</dbReference>
<keyword evidence="3" id="KW-0614">Plasmid</keyword>
<feature type="domain" description="Reverse transcriptase" evidence="2">
    <location>
        <begin position="70"/>
        <end position="369"/>
    </location>
</feature>
<protein>
    <submittedName>
        <fullName evidence="3">RNA-directed DNA polymerase (Reverse transcriptase)</fullName>
    </submittedName>
</protein>
<reference evidence="3 4" key="1">
    <citation type="submission" date="2007-04" db="EMBL/GenBank/DDBJ databases">
        <title>Complete sequence of plasmid pNL1 of Novosphingobium aromaticivorans DSM 12444.</title>
        <authorList>
            <consortium name="US DOE Joint Genome Institute"/>
            <person name="Copeland A."/>
            <person name="Lucas S."/>
            <person name="Lapidus A."/>
            <person name="Barry K."/>
            <person name="Detter J.C."/>
            <person name="Glavina del Rio T."/>
            <person name="Hammon N."/>
            <person name="Israni S."/>
            <person name="Dalin E."/>
            <person name="Tice H."/>
            <person name="Pitluck S."/>
            <person name="Chertkov O."/>
            <person name="Han C."/>
            <person name="Thomson S."/>
            <person name="Schmutz J."/>
            <person name="Larimer F."/>
            <person name="Land M."/>
            <person name="Kyrpides N."/>
            <person name="Ivanova N."/>
            <person name="Fredrickson J."/>
            <person name="Romine M.F."/>
            <person name="Richardson P."/>
        </authorList>
    </citation>
    <scope>NUCLEOTIDE SEQUENCE [LARGE SCALE GENOMIC DNA]</scope>
    <source>
        <strain evidence="4">ATCC 700278 / DSM 12444 / CCUG 56034 / CIP 105152 / NBRC 16084 / F199</strain>
        <plasmid evidence="3 4">pNL1</plasmid>
    </source>
</reference>
<accession>A4XE18</accession>
<dbReference type="Pfam" id="PF01348">
    <property type="entry name" value="Intron_maturas2"/>
    <property type="match status" value="1"/>
</dbReference>
<dbReference type="SUPFAM" id="SSF56672">
    <property type="entry name" value="DNA/RNA polymerases"/>
    <property type="match status" value="1"/>
</dbReference>
<evidence type="ECO:0000313" key="4">
    <source>
        <dbReference type="Proteomes" id="UP000009134"/>
    </source>
</evidence>
<evidence type="ECO:0000313" key="3">
    <source>
        <dbReference type="EMBL" id="ABP64179.1"/>
    </source>
</evidence>
<geneLocation type="plasmid" evidence="3 4">
    <name>pNL1</name>
</geneLocation>
<sequence length="613" mass="69632">MLPDTVMARLEAIPTISASGKRVNGLHRLMRSPLLWEQGLRKIASNRGAMTPGIDGKTFEDFGPDRLAPLIASVATGAYKPKPVRRVFIPKGKGKRRPLGIPTRDDRLVQEVARQLLERIYEPVFSKASHGFRPGRSCHTALEHVKAVWTGVKWLVDVDVAGFFENIDHDILLKLLRKRIDDERFIDLIRDMLKAGVMEGRAHTQTYSGTPQGGIVSPILANIYLHELDEFMAGRITAFEKGKTRATNPEYRRLAGRIAKRRERLKRLEASDNADQVTVKAILAEINTLSKQMRSLPSRDAMDAGFRRLRYCRYADDFLIGVIGSKDDARGVFAEVRTFLTEVLALTVSEEKSGIRKASDGTKFLGYEVRTYTGRQWTVRSQNGTQHFKRRPPSEVMQLNVPWDRVTAFVARKAYGEWSRLRAKHRNHLLSCSDVEIVLAYNAELRGFANYYALARDVKFKLNRLEYLQRWSMFKTLASKHKSSVRVVAARMRQGLEYLAGYEVGGQPRSVKVWKMTDLNRDRIDPDKVDVQPWTQIFSGSRTDWVDRQNATQCEACGRSDLPCHVHHVRGMADVAHRDQATRKAIARARKTKVLCVPCHKAIHGGPLPEQRT</sequence>
<dbReference type="HOGENOM" id="CLU_013584_3_1_5"/>
<dbReference type="InterPro" id="IPR000477">
    <property type="entry name" value="RT_dom"/>
</dbReference>
<dbReference type="CDD" id="cd01651">
    <property type="entry name" value="RT_G2_intron"/>
    <property type="match status" value="1"/>
</dbReference>
<dbReference type="InterPro" id="IPR051083">
    <property type="entry name" value="GrpII_Intron_Splice-Mob/Def"/>
</dbReference>
<name>A4XE18_NOVAD</name>
<dbReference type="Proteomes" id="UP000009134">
    <property type="component" value="Plasmid pNL1"/>
</dbReference>
<evidence type="ECO:0000256" key="1">
    <source>
        <dbReference type="ARBA" id="ARBA00034120"/>
    </source>
</evidence>
<dbReference type="InterPro" id="IPR024937">
    <property type="entry name" value="Domain_X"/>
</dbReference>
<dbReference type="PROSITE" id="PS50878">
    <property type="entry name" value="RT_POL"/>
    <property type="match status" value="1"/>
</dbReference>
<gene>
    <name evidence="3" type="ordered locus">Saro_3937</name>
</gene>
<comment type="similarity">
    <text evidence="1">Belongs to the bacterial reverse transcriptase family.</text>
</comment>
<dbReference type="PANTHER" id="PTHR34047:SF8">
    <property type="entry name" value="PROTEIN YKFC"/>
    <property type="match status" value="1"/>
</dbReference>
<organism evidence="3 4">
    <name type="scientific">Novosphingobium aromaticivorans (strain ATCC 700278 / DSM 12444 / CCUG 56034 / CIP 105152 / NBRC 16084 / F199)</name>
    <dbReference type="NCBI Taxonomy" id="279238"/>
    <lineage>
        <taxon>Bacteria</taxon>
        <taxon>Pseudomonadati</taxon>
        <taxon>Pseudomonadota</taxon>
        <taxon>Alphaproteobacteria</taxon>
        <taxon>Sphingomonadales</taxon>
        <taxon>Sphingomonadaceae</taxon>
        <taxon>Novosphingobium</taxon>
    </lineage>
</organism>